<evidence type="ECO:0000256" key="5">
    <source>
        <dbReference type="SAM" id="Coils"/>
    </source>
</evidence>
<sequence>MAATEQAEVEVTWEDQRMINTFSRLTSNMSDLEKDLEVKTRQKKNLEDAESDLMMIMDDEELVPFRIGDVYIEVSQSDATERLEYIQMQLNEDTEAVEEKMTSIRKELTKLKTQLYGKFGNNINLEAD</sequence>
<dbReference type="PANTHER" id="PTHR21100:SF9">
    <property type="entry name" value="PREFOLDIN SUBUNIT 4"/>
    <property type="match status" value="1"/>
</dbReference>
<keyword evidence="5" id="KW-0175">Coiled coil</keyword>
<comment type="similarity">
    <text evidence="1 4">Belongs to the prefoldin subunit beta family.</text>
</comment>
<dbReference type="eggNOG" id="KOG1760">
    <property type="taxonomic scope" value="Eukaryota"/>
</dbReference>
<dbReference type="GO" id="GO:0005737">
    <property type="term" value="C:cytoplasm"/>
    <property type="evidence" value="ECO:0007669"/>
    <property type="project" value="TreeGrafter"/>
</dbReference>
<dbReference type="GO" id="GO:0006457">
    <property type="term" value="P:protein folding"/>
    <property type="evidence" value="ECO:0007669"/>
    <property type="project" value="UniProtKB-UniRule"/>
</dbReference>
<dbReference type="InterPro" id="IPR016661">
    <property type="entry name" value="PFDN4"/>
</dbReference>
<proteinExistence type="inferred from homology"/>
<reference evidence="6 7" key="1">
    <citation type="submission" date="2011-02" db="EMBL/GenBank/DDBJ databases">
        <title>The Genome Sequence of Sphaeroforma arctica JP610.</title>
        <authorList>
            <consortium name="The Broad Institute Genome Sequencing Platform"/>
            <person name="Russ C."/>
            <person name="Cuomo C."/>
            <person name="Young S.K."/>
            <person name="Zeng Q."/>
            <person name="Gargeya S."/>
            <person name="Alvarado L."/>
            <person name="Berlin A."/>
            <person name="Chapman S.B."/>
            <person name="Chen Z."/>
            <person name="Freedman E."/>
            <person name="Gellesch M."/>
            <person name="Goldberg J."/>
            <person name="Griggs A."/>
            <person name="Gujja S."/>
            <person name="Heilman E."/>
            <person name="Heiman D."/>
            <person name="Howarth C."/>
            <person name="Mehta T."/>
            <person name="Neiman D."/>
            <person name="Pearson M."/>
            <person name="Roberts A."/>
            <person name="Saif S."/>
            <person name="Shea T."/>
            <person name="Shenoy N."/>
            <person name="Sisk P."/>
            <person name="Stolte C."/>
            <person name="Sykes S."/>
            <person name="White J."/>
            <person name="Yandava C."/>
            <person name="Burger G."/>
            <person name="Gray M.W."/>
            <person name="Holland P.W.H."/>
            <person name="King N."/>
            <person name="Lang F.B.F."/>
            <person name="Roger A.J."/>
            <person name="Ruiz-Trillo I."/>
            <person name="Haas B."/>
            <person name="Nusbaum C."/>
            <person name="Birren B."/>
        </authorList>
    </citation>
    <scope>NUCLEOTIDE SEQUENCE [LARGE SCALE GENOMIC DNA]</scope>
    <source>
        <strain evidence="6 7">JP610</strain>
    </source>
</reference>
<dbReference type="PANTHER" id="PTHR21100">
    <property type="entry name" value="PREFOLDIN SUBUNIT 4"/>
    <property type="match status" value="1"/>
</dbReference>
<evidence type="ECO:0000256" key="3">
    <source>
        <dbReference type="ARBA" id="ARBA00024667"/>
    </source>
</evidence>
<dbReference type="EMBL" id="KQ242138">
    <property type="protein sequence ID" value="KNC80539.1"/>
    <property type="molecule type" value="Genomic_DNA"/>
</dbReference>
<comment type="function">
    <text evidence="3 4">Binds specifically to cytosolic chaperonin (c-CPN) and transfers target proteins to it. Binds to nascent polypeptide chain and promotes folding in an environment in which there are many competing pathways for nonnative proteins.</text>
</comment>
<evidence type="ECO:0000256" key="4">
    <source>
        <dbReference type="PIRNR" id="PIRNR016477"/>
    </source>
</evidence>
<dbReference type="RefSeq" id="XP_014154441.1">
    <property type="nucleotide sequence ID" value="XM_014298966.1"/>
</dbReference>
<dbReference type="InterPro" id="IPR002777">
    <property type="entry name" value="PFD_beta-like"/>
</dbReference>
<dbReference type="Pfam" id="PF01920">
    <property type="entry name" value="Prefoldin_2"/>
    <property type="match status" value="1"/>
</dbReference>
<dbReference type="STRING" id="667725.A0A0L0FV77"/>
<dbReference type="FunFam" id="1.10.287.370:FF:000005">
    <property type="entry name" value="Prefoldin subunit 4"/>
    <property type="match status" value="1"/>
</dbReference>
<protein>
    <recommendedName>
        <fullName evidence="4">Prefoldin subunit 4</fullName>
    </recommendedName>
</protein>
<evidence type="ECO:0000313" key="6">
    <source>
        <dbReference type="EMBL" id="KNC80539.1"/>
    </source>
</evidence>
<dbReference type="InterPro" id="IPR009053">
    <property type="entry name" value="Prefoldin"/>
</dbReference>
<organism evidence="6 7">
    <name type="scientific">Sphaeroforma arctica JP610</name>
    <dbReference type="NCBI Taxonomy" id="667725"/>
    <lineage>
        <taxon>Eukaryota</taxon>
        <taxon>Ichthyosporea</taxon>
        <taxon>Ichthyophonida</taxon>
        <taxon>Sphaeroforma</taxon>
    </lineage>
</organism>
<evidence type="ECO:0000256" key="1">
    <source>
        <dbReference type="ARBA" id="ARBA00008045"/>
    </source>
</evidence>
<dbReference type="SUPFAM" id="SSF46579">
    <property type="entry name" value="Prefoldin"/>
    <property type="match status" value="1"/>
</dbReference>
<keyword evidence="2 4" id="KW-0143">Chaperone</keyword>
<dbReference type="GeneID" id="25907615"/>
<accession>A0A0L0FV77</accession>
<comment type="subunit">
    <text evidence="4">Heterohexamer of two PFD-alpha type and four PFD-beta type subunits.</text>
</comment>
<feature type="coiled-coil region" evidence="5">
    <location>
        <begin position="22"/>
        <end position="49"/>
    </location>
</feature>
<dbReference type="CDD" id="cd23165">
    <property type="entry name" value="Prefoldin_4"/>
    <property type="match status" value="1"/>
</dbReference>
<keyword evidence="7" id="KW-1185">Reference proteome</keyword>
<dbReference type="PIRSF" id="PIRSF016477">
    <property type="entry name" value="Prefoldin_subunit_4"/>
    <property type="match status" value="1"/>
</dbReference>
<dbReference type="GO" id="GO:0016272">
    <property type="term" value="C:prefoldin complex"/>
    <property type="evidence" value="ECO:0007669"/>
    <property type="project" value="UniProtKB-UniRule"/>
</dbReference>
<dbReference type="Proteomes" id="UP000054560">
    <property type="component" value="Unassembled WGS sequence"/>
</dbReference>
<dbReference type="GO" id="GO:0051082">
    <property type="term" value="F:unfolded protein binding"/>
    <property type="evidence" value="ECO:0007669"/>
    <property type="project" value="InterPro"/>
</dbReference>
<gene>
    <name evidence="6" type="ORF">SARC_07111</name>
</gene>
<dbReference type="Gene3D" id="1.10.287.370">
    <property type="match status" value="1"/>
</dbReference>
<dbReference type="AlphaFoldDB" id="A0A0L0FV77"/>
<evidence type="ECO:0000313" key="7">
    <source>
        <dbReference type="Proteomes" id="UP000054560"/>
    </source>
</evidence>
<name>A0A0L0FV77_9EUKA</name>
<evidence type="ECO:0000256" key="2">
    <source>
        <dbReference type="ARBA" id="ARBA00023186"/>
    </source>
</evidence>
<dbReference type="OrthoDB" id="10250441at2759"/>